<feature type="region of interest" description="Disordered" evidence="10">
    <location>
        <begin position="170"/>
        <end position="253"/>
    </location>
</feature>
<dbReference type="SUPFAM" id="SSF48678">
    <property type="entry name" value="Moesin tail domain"/>
    <property type="match status" value="1"/>
</dbReference>
<feature type="compositionally biased region" description="Basic and acidic residues" evidence="10">
    <location>
        <begin position="128"/>
        <end position="146"/>
    </location>
</feature>
<dbReference type="InterPro" id="IPR008954">
    <property type="entry name" value="Moesin_tail_sf"/>
</dbReference>
<evidence type="ECO:0000256" key="8">
    <source>
        <dbReference type="ARBA" id="ARBA00026168"/>
    </source>
</evidence>
<dbReference type="InterPro" id="IPR045346">
    <property type="entry name" value="Ermin"/>
</dbReference>
<evidence type="ECO:0000256" key="7">
    <source>
        <dbReference type="ARBA" id="ARBA00025213"/>
    </source>
</evidence>
<feature type="compositionally biased region" description="Acidic residues" evidence="10">
    <location>
        <begin position="178"/>
        <end position="202"/>
    </location>
</feature>
<feature type="region of interest" description="Disordered" evidence="10">
    <location>
        <begin position="122"/>
        <end position="149"/>
    </location>
</feature>
<gene>
    <name evidence="12" type="primary">ERMN</name>
</gene>
<evidence type="ECO:0000313" key="12">
    <source>
        <dbReference type="RefSeq" id="XP_008577041.1"/>
    </source>
</evidence>
<proteinExistence type="predicted"/>
<evidence type="ECO:0000256" key="1">
    <source>
        <dbReference type="ARBA" id="ARBA00004245"/>
    </source>
</evidence>
<evidence type="ECO:0000256" key="6">
    <source>
        <dbReference type="ARBA" id="ARBA00023212"/>
    </source>
</evidence>
<organism evidence="11 12">
    <name type="scientific">Galeopterus variegatus</name>
    <name type="common">Malayan flying lemur</name>
    <name type="synonym">Cynocephalus variegatus</name>
    <dbReference type="NCBI Taxonomy" id="482537"/>
    <lineage>
        <taxon>Eukaryota</taxon>
        <taxon>Metazoa</taxon>
        <taxon>Chordata</taxon>
        <taxon>Craniata</taxon>
        <taxon>Vertebrata</taxon>
        <taxon>Euteleostomi</taxon>
        <taxon>Mammalia</taxon>
        <taxon>Eutheria</taxon>
        <taxon>Euarchontoglires</taxon>
        <taxon>Dermoptera</taxon>
        <taxon>Cynocephalidae</taxon>
        <taxon>Galeopterus</taxon>
    </lineage>
</organism>
<evidence type="ECO:0000313" key="11">
    <source>
        <dbReference type="Proteomes" id="UP000694923"/>
    </source>
</evidence>
<evidence type="ECO:0000256" key="4">
    <source>
        <dbReference type="ARBA" id="ARBA00022553"/>
    </source>
</evidence>
<evidence type="ECO:0000256" key="2">
    <source>
        <dbReference type="ARBA" id="ARBA00011216"/>
    </source>
</evidence>
<dbReference type="Proteomes" id="UP000694923">
    <property type="component" value="Unplaced"/>
</dbReference>
<accession>A0ABM0R8V0</accession>
<comment type="subcellular location">
    <subcellularLocation>
        <location evidence="1">Cytoplasm</location>
        <location evidence="1">Cytoskeleton</location>
    </subcellularLocation>
</comment>
<name>A0ABM0R8V0_GALVR</name>
<feature type="compositionally biased region" description="Basic and acidic residues" evidence="10">
    <location>
        <begin position="203"/>
        <end position="222"/>
    </location>
</feature>
<dbReference type="GeneID" id="103595418"/>
<comment type="subunit">
    <text evidence="2">Binds actin.</text>
</comment>
<dbReference type="PANTHER" id="PTHR47137">
    <property type="entry name" value="ERMIN"/>
    <property type="match status" value="1"/>
</dbReference>
<reference evidence="12" key="1">
    <citation type="submission" date="2025-08" db="UniProtKB">
        <authorList>
            <consortium name="RefSeq"/>
        </authorList>
    </citation>
    <scope>IDENTIFICATION</scope>
</reference>
<dbReference type="RefSeq" id="XP_008577041.1">
    <property type="nucleotide sequence ID" value="XM_008578819.1"/>
</dbReference>
<protein>
    <recommendedName>
        <fullName evidence="8">Ermin</fullName>
    </recommendedName>
    <alternativeName>
        <fullName evidence="9">Juxtanodin</fullName>
    </alternativeName>
</protein>
<evidence type="ECO:0000256" key="9">
    <source>
        <dbReference type="ARBA" id="ARBA00031224"/>
    </source>
</evidence>
<comment type="function">
    <text evidence="7">Plays a role in cytoskeletal rearrangements during the late wrapping and/or compaction phases of myelinogenesis as well as in maintenance and stability of myelin sheath in the adult. May play an important role in late-stage oligodendroglia maturation, myelin/Ranvier node formation during CNS development, and in the maintenance and plasticity of related structures in the mature CNS.</text>
</comment>
<dbReference type="Pfam" id="PF20491">
    <property type="entry name" value="Ermin"/>
    <property type="match status" value="1"/>
</dbReference>
<dbReference type="Gene3D" id="6.10.360.10">
    <property type="match status" value="1"/>
</dbReference>
<evidence type="ECO:0000256" key="10">
    <source>
        <dbReference type="SAM" id="MobiDB-lite"/>
    </source>
</evidence>
<keyword evidence="5" id="KW-0009">Actin-binding</keyword>
<sequence length="286" mass="32674">MTDVPATFSQAECNGDKLPENDQQPITRINKETTDVGGIPPYCRVEPSLEDLPTEENQEESGKLQGNVQLNWSMDEKILKENPEENLFIVHKAVTDLSLQEASADEMTFREGHQWEKIPLSSSNQEISRQKERIAEQPLEEREGGDGKNTAYQATEIEWLGFQKPSQVDMLHSKHDEEQEVWDAETNNDDDDDGDFNGDEDEVRVIEFKKKHEEGSHFKEEGDASEVSPLSSPCSQPVTPEEQPALGRKSDISRNAYSRYNTISYRKIRKGNTKQRIDEFESMMHL</sequence>
<keyword evidence="4" id="KW-0597">Phosphoprotein</keyword>
<keyword evidence="6" id="KW-0206">Cytoskeleton</keyword>
<feature type="compositionally biased region" description="Polar residues" evidence="10">
    <location>
        <begin position="228"/>
        <end position="238"/>
    </location>
</feature>
<keyword evidence="11" id="KW-1185">Reference proteome</keyword>
<evidence type="ECO:0000256" key="5">
    <source>
        <dbReference type="ARBA" id="ARBA00023203"/>
    </source>
</evidence>
<dbReference type="PANTHER" id="PTHR47137:SF1">
    <property type="entry name" value="ERMIN"/>
    <property type="match status" value="1"/>
</dbReference>
<keyword evidence="3" id="KW-0963">Cytoplasm</keyword>
<feature type="compositionally biased region" description="Acidic residues" evidence="10">
    <location>
        <begin position="48"/>
        <end position="59"/>
    </location>
</feature>
<evidence type="ECO:0000256" key="3">
    <source>
        <dbReference type="ARBA" id="ARBA00022490"/>
    </source>
</evidence>
<feature type="region of interest" description="Disordered" evidence="10">
    <location>
        <begin position="1"/>
        <end position="65"/>
    </location>
</feature>